<dbReference type="AlphaFoldDB" id="A0AAV3Z9L8"/>
<accession>A0AAV3Z9L8</accession>
<evidence type="ECO:0000256" key="1">
    <source>
        <dbReference type="SAM" id="MobiDB-lite"/>
    </source>
</evidence>
<feature type="compositionally biased region" description="Polar residues" evidence="1">
    <location>
        <begin position="536"/>
        <end position="545"/>
    </location>
</feature>
<comment type="caution">
    <text evidence="3">The sequence shown here is derived from an EMBL/GenBank/DDBJ whole genome shotgun (WGS) entry which is preliminary data.</text>
</comment>
<dbReference type="Proteomes" id="UP000735302">
    <property type="component" value="Unassembled WGS sequence"/>
</dbReference>
<evidence type="ECO:0000313" key="3">
    <source>
        <dbReference type="EMBL" id="GFN95990.1"/>
    </source>
</evidence>
<feature type="compositionally biased region" description="Polar residues" evidence="1">
    <location>
        <begin position="512"/>
        <end position="523"/>
    </location>
</feature>
<evidence type="ECO:0000256" key="2">
    <source>
        <dbReference type="SAM" id="Phobius"/>
    </source>
</evidence>
<organism evidence="3 4">
    <name type="scientific">Plakobranchus ocellatus</name>
    <dbReference type="NCBI Taxonomy" id="259542"/>
    <lineage>
        <taxon>Eukaryota</taxon>
        <taxon>Metazoa</taxon>
        <taxon>Spiralia</taxon>
        <taxon>Lophotrochozoa</taxon>
        <taxon>Mollusca</taxon>
        <taxon>Gastropoda</taxon>
        <taxon>Heterobranchia</taxon>
        <taxon>Euthyneura</taxon>
        <taxon>Panpulmonata</taxon>
        <taxon>Sacoglossa</taxon>
        <taxon>Placobranchoidea</taxon>
        <taxon>Plakobranchidae</taxon>
        <taxon>Plakobranchus</taxon>
    </lineage>
</organism>
<feature type="transmembrane region" description="Helical" evidence="2">
    <location>
        <begin position="263"/>
        <end position="286"/>
    </location>
</feature>
<keyword evidence="2" id="KW-0472">Membrane</keyword>
<feature type="region of interest" description="Disordered" evidence="1">
    <location>
        <begin position="1"/>
        <end position="61"/>
    </location>
</feature>
<feature type="region of interest" description="Disordered" evidence="1">
    <location>
        <begin position="294"/>
        <end position="329"/>
    </location>
</feature>
<reference evidence="3 4" key="1">
    <citation type="journal article" date="2021" name="Elife">
        <title>Chloroplast acquisition without the gene transfer in kleptoplastic sea slugs, Plakobranchus ocellatus.</title>
        <authorList>
            <person name="Maeda T."/>
            <person name="Takahashi S."/>
            <person name="Yoshida T."/>
            <person name="Shimamura S."/>
            <person name="Takaki Y."/>
            <person name="Nagai Y."/>
            <person name="Toyoda A."/>
            <person name="Suzuki Y."/>
            <person name="Arimoto A."/>
            <person name="Ishii H."/>
            <person name="Satoh N."/>
            <person name="Nishiyama T."/>
            <person name="Hasebe M."/>
            <person name="Maruyama T."/>
            <person name="Minagawa J."/>
            <person name="Obokata J."/>
            <person name="Shigenobu S."/>
        </authorList>
    </citation>
    <scope>NUCLEOTIDE SEQUENCE [LARGE SCALE GENOMIC DNA]</scope>
</reference>
<keyword evidence="4" id="KW-1185">Reference proteome</keyword>
<dbReference type="EMBL" id="BLXT01002595">
    <property type="protein sequence ID" value="GFN95990.1"/>
    <property type="molecule type" value="Genomic_DNA"/>
</dbReference>
<keyword evidence="2" id="KW-0812">Transmembrane</keyword>
<feature type="compositionally biased region" description="Polar residues" evidence="1">
    <location>
        <begin position="311"/>
        <end position="325"/>
    </location>
</feature>
<feature type="region of interest" description="Disordered" evidence="1">
    <location>
        <begin position="505"/>
        <end position="553"/>
    </location>
</feature>
<evidence type="ECO:0000313" key="4">
    <source>
        <dbReference type="Proteomes" id="UP000735302"/>
    </source>
</evidence>
<protein>
    <submittedName>
        <fullName evidence="3">Uncharacterized protein</fullName>
    </submittedName>
</protein>
<gene>
    <name evidence="3" type="ORF">PoB_002249600</name>
</gene>
<sequence>MTEAFPTGRLSSNSRFSADITGESEQSNSLHADSKEGVSGRGSAFHVNGKDDDGDINVDKENVNDKTIDKLVVSTDSTGSSHNDILRATWSILPTTGTSHIPDMKDSLKADTRSENSAKSTVTAPVSGWVVTYQRTDLVQPGTVFAAPVLQPDIRSTDLIGLPLDNDLLICVAAITGPDGTGSTELKTRQQTENLNQCYYQTNTDGNNAVANSANTTVFRTNRAVLSPGDEASTEPGDKPAFASKRQESLEACTEWHRESRRFWTGLAASAVFLTPCVTGLIYVLYHDKRHMGAAKTPARRGQQVRDHTKNTNQWEAKPNNSENGSDLRQEELTSGSVRLPAVLVHRAPDHQSIITTVESLYHDHEKIIPVYCHSKRDVPSDTNTATQVADTVTEDYHSQQCNKQCRSGDVEPRGSQNDSGYCYSNKGLHLDDEDESNTTMKFMKISKRKKAHLARGDTLCEANATHDKRPNCIYNDTVENYEVPHQESNRCSHTGLSNITCIGRELDSPESHPNGSHRQALSGSGPRKNTGEYASDSSQNSHISTGYEREEERDLSFDKFSCSKQRKQPVQQAADKRLVQDTEDLRQFGSTDHTQELGSRLKGFSKVVDFQTHKEESRMAELETETTKL</sequence>
<proteinExistence type="predicted"/>
<name>A0AAV3Z9L8_9GAST</name>
<keyword evidence="2" id="KW-1133">Transmembrane helix</keyword>